<dbReference type="Proteomes" id="UP000828390">
    <property type="component" value="Unassembled WGS sequence"/>
</dbReference>
<keyword evidence="3" id="KW-1185">Reference proteome</keyword>
<dbReference type="AlphaFoldDB" id="A0A9D3Y400"/>
<reference evidence="2" key="2">
    <citation type="submission" date="2020-11" db="EMBL/GenBank/DDBJ databases">
        <authorList>
            <person name="McCartney M.A."/>
            <person name="Auch B."/>
            <person name="Kono T."/>
            <person name="Mallez S."/>
            <person name="Becker A."/>
            <person name="Gohl D.M."/>
            <person name="Silverstein K.A.T."/>
            <person name="Koren S."/>
            <person name="Bechman K.B."/>
            <person name="Herman A."/>
            <person name="Abrahante J.E."/>
            <person name="Garbe J."/>
        </authorList>
    </citation>
    <scope>NUCLEOTIDE SEQUENCE</scope>
    <source>
        <strain evidence="2">Duluth1</strain>
        <tissue evidence="2">Whole animal</tissue>
    </source>
</reference>
<keyword evidence="1" id="KW-1133">Transmembrane helix</keyword>
<keyword evidence="1" id="KW-0812">Transmembrane</keyword>
<accession>A0A9D3Y400</accession>
<feature type="transmembrane region" description="Helical" evidence="1">
    <location>
        <begin position="64"/>
        <end position="82"/>
    </location>
</feature>
<evidence type="ECO:0000256" key="1">
    <source>
        <dbReference type="SAM" id="Phobius"/>
    </source>
</evidence>
<keyword evidence="1" id="KW-0472">Membrane</keyword>
<comment type="caution">
    <text evidence="2">The sequence shown here is derived from an EMBL/GenBank/DDBJ whole genome shotgun (WGS) entry which is preliminary data.</text>
</comment>
<reference evidence="2" key="1">
    <citation type="journal article" date="2019" name="bioRxiv">
        <title>The Genome of the Zebra Mussel, Dreissena polymorpha: A Resource for Invasive Species Research.</title>
        <authorList>
            <person name="McCartney M.A."/>
            <person name="Auch B."/>
            <person name="Kono T."/>
            <person name="Mallez S."/>
            <person name="Zhang Y."/>
            <person name="Obille A."/>
            <person name="Becker A."/>
            <person name="Abrahante J.E."/>
            <person name="Garbe J."/>
            <person name="Badalamenti J.P."/>
            <person name="Herman A."/>
            <person name="Mangelson H."/>
            <person name="Liachko I."/>
            <person name="Sullivan S."/>
            <person name="Sone E.D."/>
            <person name="Koren S."/>
            <person name="Silverstein K.A.T."/>
            <person name="Beckman K.B."/>
            <person name="Gohl D.M."/>
        </authorList>
    </citation>
    <scope>NUCLEOTIDE SEQUENCE</scope>
    <source>
        <strain evidence="2">Duluth1</strain>
        <tissue evidence="2">Whole animal</tissue>
    </source>
</reference>
<protein>
    <submittedName>
        <fullName evidence="2">Uncharacterized protein</fullName>
    </submittedName>
</protein>
<proteinExistence type="predicted"/>
<dbReference type="EMBL" id="JAIWYP010000037">
    <property type="protein sequence ID" value="KAH3691375.1"/>
    <property type="molecule type" value="Genomic_DNA"/>
</dbReference>
<gene>
    <name evidence="2" type="ORF">DPMN_194008</name>
</gene>
<sequence length="83" mass="9107">MYDEQKLRLRLLSFDCACAPASISRFEPVAVATTSAVYKLLTDAIVEVPTGHIRFAAPGYYGQITNYALLLAFLLCIEVVPVP</sequence>
<organism evidence="2 3">
    <name type="scientific">Dreissena polymorpha</name>
    <name type="common">Zebra mussel</name>
    <name type="synonym">Mytilus polymorpha</name>
    <dbReference type="NCBI Taxonomy" id="45954"/>
    <lineage>
        <taxon>Eukaryota</taxon>
        <taxon>Metazoa</taxon>
        <taxon>Spiralia</taxon>
        <taxon>Lophotrochozoa</taxon>
        <taxon>Mollusca</taxon>
        <taxon>Bivalvia</taxon>
        <taxon>Autobranchia</taxon>
        <taxon>Heteroconchia</taxon>
        <taxon>Euheterodonta</taxon>
        <taxon>Imparidentia</taxon>
        <taxon>Neoheterodontei</taxon>
        <taxon>Myida</taxon>
        <taxon>Dreissenoidea</taxon>
        <taxon>Dreissenidae</taxon>
        <taxon>Dreissena</taxon>
    </lineage>
</organism>
<evidence type="ECO:0000313" key="2">
    <source>
        <dbReference type="EMBL" id="KAH3691375.1"/>
    </source>
</evidence>
<name>A0A9D3Y400_DREPO</name>
<evidence type="ECO:0000313" key="3">
    <source>
        <dbReference type="Proteomes" id="UP000828390"/>
    </source>
</evidence>